<dbReference type="GO" id="GO:0000105">
    <property type="term" value="P:L-histidine biosynthetic process"/>
    <property type="evidence" value="ECO:0007669"/>
    <property type="project" value="UniProtKB-UniRule"/>
</dbReference>
<name>A0A1M5LI91_9BACI</name>
<evidence type="ECO:0000259" key="10">
    <source>
        <dbReference type="Pfam" id="PF00155"/>
    </source>
</evidence>
<keyword evidence="12" id="KW-1185">Reference proteome</keyword>
<evidence type="ECO:0000256" key="9">
    <source>
        <dbReference type="HAMAP-Rule" id="MF_01023"/>
    </source>
</evidence>
<dbReference type="SUPFAM" id="SSF53383">
    <property type="entry name" value="PLP-dependent transferases"/>
    <property type="match status" value="1"/>
</dbReference>
<dbReference type="CDD" id="cd00609">
    <property type="entry name" value="AAT_like"/>
    <property type="match status" value="1"/>
</dbReference>
<dbReference type="InterPro" id="IPR015424">
    <property type="entry name" value="PyrdxlP-dep_Trfase"/>
</dbReference>
<dbReference type="EC" id="2.6.1.9" evidence="9"/>
<comment type="cofactor">
    <cofactor evidence="1 9">
        <name>pyridoxal 5'-phosphate</name>
        <dbReference type="ChEBI" id="CHEBI:597326"/>
    </cofactor>
</comment>
<evidence type="ECO:0000313" key="11">
    <source>
        <dbReference type="EMBL" id="SHG64083.1"/>
    </source>
</evidence>
<dbReference type="InterPro" id="IPR004839">
    <property type="entry name" value="Aminotransferase_I/II_large"/>
</dbReference>
<keyword evidence="6 9" id="KW-0663">Pyridoxal phosphate</keyword>
<dbReference type="Gene3D" id="3.90.1150.10">
    <property type="entry name" value="Aspartate Aminotransferase, domain 1"/>
    <property type="match status" value="1"/>
</dbReference>
<dbReference type="GO" id="GO:0030170">
    <property type="term" value="F:pyridoxal phosphate binding"/>
    <property type="evidence" value="ECO:0007669"/>
    <property type="project" value="InterPro"/>
</dbReference>
<evidence type="ECO:0000256" key="2">
    <source>
        <dbReference type="ARBA" id="ARBA00005011"/>
    </source>
</evidence>
<dbReference type="OrthoDB" id="9813612at2"/>
<protein>
    <recommendedName>
        <fullName evidence="9">Histidinol-phosphate aminotransferase</fullName>
        <ecNumber evidence="9">2.6.1.9</ecNumber>
    </recommendedName>
    <alternativeName>
        <fullName evidence="9">Imidazole acetol-phosphate transaminase</fullName>
    </alternativeName>
</protein>
<evidence type="ECO:0000256" key="5">
    <source>
        <dbReference type="ARBA" id="ARBA00022679"/>
    </source>
</evidence>
<proteinExistence type="inferred from homology"/>
<evidence type="ECO:0000256" key="3">
    <source>
        <dbReference type="ARBA" id="ARBA00011738"/>
    </source>
</evidence>
<evidence type="ECO:0000256" key="1">
    <source>
        <dbReference type="ARBA" id="ARBA00001933"/>
    </source>
</evidence>
<dbReference type="Proteomes" id="UP000184079">
    <property type="component" value="Unassembled WGS sequence"/>
</dbReference>
<evidence type="ECO:0000256" key="7">
    <source>
        <dbReference type="ARBA" id="ARBA00023102"/>
    </source>
</evidence>
<dbReference type="InterPro" id="IPR015421">
    <property type="entry name" value="PyrdxlP-dep_Trfase_major"/>
</dbReference>
<dbReference type="InterPro" id="IPR050106">
    <property type="entry name" value="HistidinolP_aminotransfase"/>
</dbReference>
<keyword evidence="5 9" id="KW-0808">Transferase</keyword>
<keyword evidence="4 9" id="KW-0032">Aminotransferase</keyword>
<evidence type="ECO:0000256" key="4">
    <source>
        <dbReference type="ARBA" id="ARBA00022576"/>
    </source>
</evidence>
<sequence>MKAKSSLKQIAPYQQGKQIQDIKRQYQIDRIVKLSSNENPYGYADTVRQFLASYEPAFDIYPDGHTAQLRKDLAYKIKVSESEIIFGSGSEEIVQMICRAYLFQGVNTVMATPTFPQYKHNAIIEGAKIKEIPTIEGHHDLNGMLEAIDQDTNVIWLCSPNNPTGTPITKQDFIAFMDTCPQHVLVVLDEAYYEYLDKTKDLHAMEQIQKYNNLIILRTFSKAYGLAGLRIGYGVANKQIINQLNVVRGPFNTTSIAQQIAQIALANEAFIEKTSQQNLKVKLDFQAFLDRIGWHYYTSETNFMLVSTPTSGTKVFDYLIQHGFIVRPGELLGIPNTIRFTLGLQDDMYRMQELLSLYQHQNS</sequence>
<organism evidence="11 12">
    <name type="scientific">Virgibacillus chiguensis</name>
    <dbReference type="NCBI Taxonomy" id="411959"/>
    <lineage>
        <taxon>Bacteria</taxon>
        <taxon>Bacillati</taxon>
        <taxon>Bacillota</taxon>
        <taxon>Bacilli</taxon>
        <taxon>Bacillales</taxon>
        <taxon>Bacillaceae</taxon>
        <taxon>Virgibacillus</taxon>
    </lineage>
</organism>
<dbReference type="PROSITE" id="PS00599">
    <property type="entry name" value="AA_TRANSFER_CLASS_2"/>
    <property type="match status" value="1"/>
</dbReference>
<evidence type="ECO:0000313" key="12">
    <source>
        <dbReference type="Proteomes" id="UP000184079"/>
    </source>
</evidence>
<dbReference type="Gene3D" id="3.40.640.10">
    <property type="entry name" value="Type I PLP-dependent aspartate aminotransferase-like (Major domain)"/>
    <property type="match status" value="1"/>
</dbReference>
<dbReference type="PANTHER" id="PTHR43643">
    <property type="entry name" value="HISTIDINOL-PHOSPHATE AMINOTRANSFERASE 2"/>
    <property type="match status" value="1"/>
</dbReference>
<dbReference type="EMBL" id="FQXD01000001">
    <property type="protein sequence ID" value="SHG64083.1"/>
    <property type="molecule type" value="Genomic_DNA"/>
</dbReference>
<comment type="similarity">
    <text evidence="9">Belongs to the class-II pyridoxal-phosphate-dependent aminotransferase family. Histidinol-phosphate aminotransferase subfamily.</text>
</comment>
<evidence type="ECO:0000256" key="8">
    <source>
        <dbReference type="ARBA" id="ARBA00047481"/>
    </source>
</evidence>
<comment type="catalytic activity">
    <reaction evidence="8 9">
        <text>L-histidinol phosphate + 2-oxoglutarate = 3-(imidazol-4-yl)-2-oxopropyl phosphate + L-glutamate</text>
        <dbReference type="Rhea" id="RHEA:23744"/>
        <dbReference type="ChEBI" id="CHEBI:16810"/>
        <dbReference type="ChEBI" id="CHEBI:29985"/>
        <dbReference type="ChEBI" id="CHEBI:57766"/>
        <dbReference type="ChEBI" id="CHEBI:57980"/>
        <dbReference type="EC" id="2.6.1.9"/>
    </reaction>
</comment>
<reference evidence="12" key="1">
    <citation type="submission" date="2016-11" db="EMBL/GenBank/DDBJ databases">
        <authorList>
            <person name="Varghese N."/>
            <person name="Submissions S."/>
        </authorList>
    </citation>
    <scope>NUCLEOTIDE SEQUENCE [LARGE SCALE GENOMIC DNA]</scope>
    <source>
        <strain evidence="12">CGMCC 1.6496</strain>
    </source>
</reference>
<feature type="domain" description="Aminotransferase class I/classII large" evidence="10">
    <location>
        <begin position="31"/>
        <end position="349"/>
    </location>
</feature>
<dbReference type="Pfam" id="PF00155">
    <property type="entry name" value="Aminotran_1_2"/>
    <property type="match status" value="1"/>
</dbReference>
<feature type="modified residue" description="N6-(pyridoxal phosphate)lysine" evidence="9">
    <location>
        <position position="222"/>
    </location>
</feature>
<accession>A0A1M5LI91</accession>
<dbReference type="InterPro" id="IPR015422">
    <property type="entry name" value="PyrdxlP-dep_Trfase_small"/>
</dbReference>
<dbReference type="RefSeq" id="WP_073004160.1">
    <property type="nucleotide sequence ID" value="NZ_FQXD01000001.1"/>
</dbReference>
<comment type="pathway">
    <text evidence="2 9">Amino-acid biosynthesis; L-histidine biosynthesis; L-histidine from 5-phospho-alpha-D-ribose 1-diphosphate: step 7/9.</text>
</comment>
<dbReference type="PANTHER" id="PTHR43643:SF3">
    <property type="entry name" value="HISTIDINOL-PHOSPHATE AMINOTRANSFERASE"/>
    <property type="match status" value="1"/>
</dbReference>
<dbReference type="GO" id="GO:0004400">
    <property type="term" value="F:histidinol-phosphate transaminase activity"/>
    <property type="evidence" value="ECO:0007669"/>
    <property type="project" value="UniProtKB-UniRule"/>
</dbReference>
<evidence type="ECO:0000256" key="6">
    <source>
        <dbReference type="ARBA" id="ARBA00022898"/>
    </source>
</evidence>
<comment type="subunit">
    <text evidence="3 9">Homodimer.</text>
</comment>
<dbReference type="NCBIfam" id="TIGR01141">
    <property type="entry name" value="hisC"/>
    <property type="match status" value="1"/>
</dbReference>
<dbReference type="AlphaFoldDB" id="A0A1M5LI91"/>
<dbReference type="InterPro" id="IPR005861">
    <property type="entry name" value="HisP_aminotrans"/>
</dbReference>
<keyword evidence="7 9" id="KW-0368">Histidine biosynthesis</keyword>
<dbReference type="HAMAP" id="MF_01023">
    <property type="entry name" value="HisC_aminotrans_2"/>
    <property type="match status" value="1"/>
</dbReference>
<keyword evidence="9" id="KW-0028">Amino-acid biosynthesis</keyword>
<dbReference type="UniPathway" id="UPA00031">
    <property type="reaction ID" value="UER00012"/>
</dbReference>
<dbReference type="InterPro" id="IPR001917">
    <property type="entry name" value="Aminotrans_II_pyridoxalP_BS"/>
</dbReference>
<gene>
    <name evidence="9" type="primary">hisC</name>
    <name evidence="11" type="ORF">SAMN05421807_101123</name>
</gene>